<name>A0A077YWW0_TRITR</name>
<keyword evidence="2" id="KW-1185">Reference proteome</keyword>
<evidence type="ECO:0000313" key="2">
    <source>
        <dbReference type="Proteomes" id="UP000030665"/>
    </source>
</evidence>
<reference evidence="1" key="2">
    <citation type="submission" date="2014-03" db="EMBL/GenBank/DDBJ databases">
        <title>The whipworm genome and dual-species transcriptomics of an intimate host-pathogen interaction.</title>
        <authorList>
            <person name="Foth B.J."/>
            <person name="Tsai I.J."/>
            <person name="Reid A.J."/>
            <person name="Bancroft A.J."/>
            <person name="Nichol S."/>
            <person name="Tracey A."/>
            <person name="Holroyd N."/>
            <person name="Cotton J.A."/>
            <person name="Stanley E.J."/>
            <person name="Zarowiecki M."/>
            <person name="Liu J.Z."/>
            <person name="Huckvale T."/>
            <person name="Cooper P.J."/>
            <person name="Grencis R.K."/>
            <person name="Berriman M."/>
        </authorList>
    </citation>
    <scope>NUCLEOTIDE SEQUENCE [LARGE SCALE GENOMIC DNA]</scope>
</reference>
<proteinExistence type="predicted"/>
<sequence length="82" mass="9658">MDPPHVRKVICKEEWEMLSLDDRMDDGFARIRFALYRKPFATCRLFIGLIQSPFSDSARFCYSVDKFHLTLQADESYVDKCS</sequence>
<dbReference type="EMBL" id="HG805812">
    <property type="protein sequence ID" value="CDW51963.1"/>
    <property type="molecule type" value="Genomic_DNA"/>
</dbReference>
<dbReference type="Proteomes" id="UP000030665">
    <property type="component" value="Unassembled WGS sequence"/>
</dbReference>
<reference evidence="1" key="1">
    <citation type="submission" date="2014-01" db="EMBL/GenBank/DDBJ databases">
        <authorList>
            <person name="Aslett M."/>
        </authorList>
    </citation>
    <scope>NUCLEOTIDE SEQUENCE</scope>
</reference>
<protein>
    <submittedName>
        <fullName evidence="1">Na</fullName>
    </submittedName>
</protein>
<organism evidence="1 2">
    <name type="scientific">Trichuris trichiura</name>
    <name type="common">Whipworm</name>
    <name type="synonym">Trichocephalus trichiurus</name>
    <dbReference type="NCBI Taxonomy" id="36087"/>
    <lineage>
        <taxon>Eukaryota</taxon>
        <taxon>Metazoa</taxon>
        <taxon>Ecdysozoa</taxon>
        <taxon>Nematoda</taxon>
        <taxon>Enoplea</taxon>
        <taxon>Dorylaimia</taxon>
        <taxon>Trichinellida</taxon>
        <taxon>Trichuridae</taxon>
        <taxon>Trichuris</taxon>
    </lineage>
</organism>
<accession>A0A077YWW0</accession>
<dbReference type="AlphaFoldDB" id="A0A077YWW0"/>
<gene>
    <name evidence="1" type="ORF">TTRE_0000022201</name>
</gene>
<evidence type="ECO:0000313" key="1">
    <source>
        <dbReference type="EMBL" id="CDW51963.1"/>
    </source>
</evidence>